<dbReference type="PANTHER" id="PTHR13890">
    <property type="entry name" value="RNA SPLICING PROTEIN MRS2, MITOCHONDRIAL"/>
    <property type="match status" value="1"/>
</dbReference>
<comment type="caution">
    <text evidence="10">The sequence shown here is derived from an EMBL/GenBank/DDBJ whole genome shotgun (WGS) entry which is preliminary data.</text>
</comment>
<keyword evidence="9" id="KW-0496">Mitochondrion</keyword>
<dbReference type="PANTHER" id="PTHR13890:SF0">
    <property type="entry name" value="MAGNESIUM TRANSPORTER MRS2 HOMOLOG, MITOCHONDRIAL"/>
    <property type="match status" value="1"/>
</dbReference>
<sequence length="510" mass="57471">MSERSLGGDSLVRTPSVMSEADMSFYRDSLKAVPRSDSFHRGVLTMRRSDSFHMEESTIEESVLGMRLRRVSLQRQIHSEAVAVETGWDADDRKYLSIGAPHEYLDLDPISSQAPGTRREHLLECLEIFPSGDSRPRSIPRSYILGIAKESEGSNVSHNSKGIKKRAMRQQLGNCLQFRDFRQVDPAFLGKPAISVRRNAIVVSLLEIRAILLFNRCFLFNLDGLSKPQTDVVLSRIKDGRESADVSESGQNYDFEFCALEGLLQALTTRLEKDFYQMNDEILRWVDTLANILFTPVLEGFRASKGKLNRMLTKIEENQVVLDTLLDDDEEMASMYLTELHRNPGSMRQTIDHEEMEMLLENYVQVIDDISIRGKVLMETLQDAESLVELRLDALQNRLLLVNLIIQSVAVVVAFGSMITATFGMNMLLPPAWSELPSSKYYFYGVTAFILCVMIFGLAGVYLWTVRSGIYTIDSPHSIRRNRLGKLIGAEGGDGLPEVGGSNKRHAKSQ</sequence>
<keyword evidence="9" id="KW-0999">Mitochondrion inner membrane</keyword>
<keyword evidence="3 9" id="KW-0812">Transmembrane</keyword>
<evidence type="ECO:0000256" key="2">
    <source>
        <dbReference type="ARBA" id="ARBA00022448"/>
    </source>
</evidence>
<evidence type="ECO:0000256" key="9">
    <source>
        <dbReference type="RuleBase" id="RU366042"/>
    </source>
</evidence>
<dbReference type="GO" id="GO:0015095">
    <property type="term" value="F:magnesium ion transmembrane transporter activity"/>
    <property type="evidence" value="ECO:0007669"/>
    <property type="project" value="TreeGrafter"/>
</dbReference>
<dbReference type="Pfam" id="PF22099">
    <property type="entry name" value="MRS2-like"/>
    <property type="match status" value="1"/>
</dbReference>
<evidence type="ECO:0000313" key="11">
    <source>
        <dbReference type="Proteomes" id="UP001157974"/>
    </source>
</evidence>
<keyword evidence="11" id="KW-1185">Reference proteome</keyword>
<feature type="transmembrane region" description="Helical" evidence="9">
    <location>
        <begin position="399"/>
        <end position="421"/>
    </location>
</feature>
<evidence type="ECO:0000256" key="1">
    <source>
        <dbReference type="ARBA" id="ARBA00004141"/>
    </source>
</evidence>
<name>A0AAV8UQF3_9RHOD</name>
<keyword evidence="6 9" id="KW-1133">Transmembrane helix</keyword>
<evidence type="ECO:0000256" key="3">
    <source>
        <dbReference type="ARBA" id="ARBA00022692"/>
    </source>
</evidence>
<keyword evidence="7 9" id="KW-0406">Ion transport</keyword>
<protein>
    <recommendedName>
        <fullName evidence="9">Magnesium transporter</fullName>
    </recommendedName>
</protein>
<feature type="transmembrane region" description="Helical" evidence="9">
    <location>
        <begin position="441"/>
        <end position="464"/>
    </location>
</feature>
<dbReference type="AlphaFoldDB" id="A0AAV8UQF3"/>
<evidence type="ECO:0000256" key="4">
    <source>
        <dbReference type="ARBA" id="ARBA00022842"/>
    </source>
</evidence>
<comment type="similarity">
    <text evidence="9">Belongs to the CorA metal ion transporter (MIT) (TC 1.A.35) family.</text>
</comment>
<proteinExistence type="inferred from homology"/>
<dbReference type="Gene3D" id="1.20.58.340">
    <property type="entry name" value="Magnesium transport protein CorA, transmembrane region"/>
    <property type="match status" value="1"/>
</dbReference>
<dbReference type="InterPro" id="IPR039204">
    <property type="entry name" value="MRS2-like"/>
</dbReference>
<keyword evidence="8 9" id="KW-0472">Membrane</keyword>
<dbReference type="CDD" id="cd12823">
    <property type="entry name" value="Mrs2_Mfm1p-like"/>
    <property type="match status" value="1"/>
</dbReference>
<evidence type="ECO:0000256" key="8">
    <source>
        <dbReference type="ARBA" id="ARBA00023136"/>
    </source>
</evidence>
<accession>A0AAV8UQF3</accession>
<dbReference type="Proteomes" id="UP001157974">
    <property type="component" value="Unassembled WGS sequence"/>
</dbReference>
<reference evidence="10 11" key="1">
    <citation type="journal article" date="2023" name="Nat. Commun.">
        <title>Origin of minicircular mitochondrial genomes in red algae.</title>
        <authorList>
            <person name="Lee Y."/>
            <person name="Cho C.H."/>
            <person name="Lee Y.M."/>
            <person name="Park S.I."/>
            <person name="Yang J.H."/>
            <person name="West J.A."/>
            <person name="Bhattacharya D."/>
            <person name="Yoon H.S."/>
        </authorList>
    </citation>
    <scope>NUCLEOTIDE SEQUENCE [LARGE SCALE GENOMIC DNA]</scope>
    <source>
        <strain evidence="10 11">CCMP1338</strain>
        <tissue evidence="10">Whole cell</tissue>
    </source>
</reference>
<dbReference type="EMBL" id="JAMWBK010000005">
    <property type="protein sequence ID" value="KAJ8904795.1"/>
    <property type="molecule type" value="Genomic_DNA"/>
</dbReference>
<dbReference type="Gene3D" id="2.40.128.330">
    <property type="match status" value="1"/>
</dbReference>
<evidence type="ECO:0000313" key="10">
    <source>
        <dbReference type="EMBL" id="KAJ8904795.1"/>
    </source>
</evidence>
<evidence type="ECO:0000256" key="7">
    <source>
        <dbReference type="ARBA" id="ARBA00023065"/>
    </source>
</evidence>
<keyword evidence="5" id="KW-0809">Transit peptide</keyword>
<evidence type="ECO:0000256" key="6">
    <source>
        <dbReference type="ARBA" id="ARBA00022989"/>
    </source>
</evidence>
<organism evidence="10 11">
    <name type="scientific">Rhodosorus marinus</name>
    <dbReference type="NCBI Taxonomy" id="101924"/>
    <lineage>
        <taxon>Eukaryota</taxon>
        <taxon>Rhodophyta</taxon>
        <taxon>Stylonematophyceae</taxon>
        <taxon>Stylonematales</taxon>
        <taxon>Stylonemataceae</taxon>
        <taxon>Rhodosorus</taxon>
    </lineage>
</organism>
<comment type="subcellular location">
    <subcellularLocation>
        <location evidence="1">Membrane</location>
        <topology evidence="1">Multi-pass membrane protein</topology>
    </subcellularLocation>
    <subcellularLocation>
        <location evidence="9">Mitochondrion inner membrane</location>
        <topology evidence="9">Multi-pass membrane protein</topology>
    </subcellularLocation>
</comment>
<keyword evidence="2 9" id="KW-0813">Transport</keyword>
<evidence type="ECO:0000256" key="5">
    <source>
        <dbReference type="ARBA" id="ARBA00022946"/>
    </source>
</evidence>
<dbReference type="GO" id="GO:0005743">
    <property type="term" value="C:mitochondrial inner membrane"/>
    <property type="evidence" value="ECO:0007669"/>
    <property type="project" value="UniProtKB-SubCell"/>
</dbReference>
<gene>
    <name evidence="10" type="ORF">NDN08_001310</name>
</gene>
<keyword evidence="4 9" id="KW-0460">Magnesium</keyword>